<name>A0A8J3IK47_9CHLR</name>
<dbReference type="RefSeq" id="WP_220204713.1">
    <property type="nucleotide sequence ID" value="NZ_BNJK01000001.1"/>
</dbReference>
<evidence type="ECO:0000313" key="1">
    <source>
        <dbReference type="EMBL" id="GHO93950.1"/>
    </source>
</evidence>
<gene>
    <name evidence="1" type="ORF">KSF_039980</name>
</gene>
<dbReference type="EMBL" id="BNJK01000001">
    <property type="protein sequence ID" value="GHO93950.1"/>
    <property type="molecule type" value="Genomic_DNA"/>
</dbReference>
<dbReference type="Proteomes" id="UP000597444">
    <property type="component" value="Unassembled WGS sequence"/>
</dbReference>
<organism evidence="1 2">
    <name type="scientific">Reticulibacter mediterranei</name>
    <dbReference type="NCBI Taxonomy" id="2778369"/>
    <lineage>
        <taxon>Bacteria</taxon>
        <taxon>Bacillati</taxon>
        <taxon>Chloroflexota</taxon>
        <taxon>Ktedonobacteria</taxon>
        <taxon>Ktedonobacterales</taxon>
        <taxon>Reticulibacteraceae</taxon>
        <taxon>Reticulibacter</taxon>
    </lineage>
</organism>
<evidence type="ECO:0000313" key="2">
    <source>
        <dbReference type="Proteomes" id="UP000597444"/>
    </source>
</evidence>
<dbReference type="AlphaFoldDB" id="A0A8J3IK47"/>
<comment type="caution">
    <text evidence="1">The sequence shown here is derived from an EMBL/GenBank/DDBJ whole genome shotgun (WGS) entry which is preliminary data.</text>
</comment>
<accession>A0A8J3IK47</accession>
<reference evidence="1" key="1">
    <citation type="submission" date="2020-10" db="EMBL/GenBank/DDBJ databases">
        <title>Taxonomic study of unclassified bacteria belonging to the class Ktedonobacteria.</title>
        <authorList>
            <person name="Yabe S."/>
            <person name="Wang C.M."/>
            <person name="Zheng Y."/>
            <person name="Sakai Y."/>
            <person name="Cavaletti L."/>
            <person name="Monciardini P."/>
            <person name="Donadio S."/>
        </authorList>
    </citation>
    <scope>NUCLEOTIDE SEQUENCE</scope>
    <source>
        <strain evidence="1">ID150040</strain>
    </source>
</reference>
<protein>
    <submittedName>
        <fullName evidence="1">Uncharacterized protein</fullName>
    </submittedName>
</protein>
<sequence>MSHLLNLFKRTTLKPPVEVIQAACRMYGIAPEPVPPVQAEKLHALSDNIWVIKLNDQSSAVVAYTPGAKEMPVAAPWFD</sequence>
<proteinExistence type="predicted"/>
<keyword evidence="2" id="KW-1185">Reference proteome</keyword>